<name>A0A976N1A7_9VIRU</name>
<evidence type="ECO:0000313" key="1">
    <source>
        <dbReference type="EMBL" id="UPW41236.1"/>
    </source>
</evidence>
<dbReference type="EMBL" id="OM869561">
    <property type="protein sequence ID" value="UPW41236.1"/>
    <property type="molecule type" value="Genomic_DNA"/>
</dbReference>
<organism evidence="1">
    <name type="scientific">Sigmofec virus UA08Rod_4820</name>
    <dbReference type="NCBI Taxonomy" id="2929410"/>
    <lineage>
        <taxon>Viruses</taxon>
        <taxon>Monodnaviria</taxon>
        <taxon>Sangervirae</taxon>
        <taxon>Phixviricota</taxon>
        <taxon>Malgrandaviricetes</taxon>
        <taxon>Petitvirales</taxon>
        <taxon>Microviridae</taxon>
    </lineage>
</organism>
<sequence>MARSSFVSHVVNGYSRYDVPETKAFTCTPGVLYPVRIDFINARDRVRISQGIDVRSNPLAVPSFNPYTIRLHRFWVPLQLYHPEMRTNSSKFDMNNLSLNWLPAYTSYASSDTSSVFYRATSKPSNGLMPWLRMGIKRGSVYTIAPKNDIQTNLPITRWNNADTYLAYWDIVRNYYSYSQWGLYSIAWPGSYRASMPSTESMSFTFGSLTKWSYFCQRMCNLEYLDAYYESQFYPSAVKTQNNSYNRSNLFLQIMASDIPSGGGTGDGYPVAKVDNVVSTNAPTSSSFVQVAAISSDLSVPYYSVMNMYHPMAVVPSNPDRFSRLLPSGSTTAVSMDGVNTIPQLAIASRLQEYKDLLGAGGSRYSDWLETFFASKIEHVDRPKLLFSASQTVNVQVVMNQAGQNNFTSLPNGETTNPLGQQGGAIAFNSALGRSQSYYFREPGYLIDMLSIRPVYYWSDIKPDYLNYEGSDYFNSIYNDIGYQDVPGSRFIPAPSGASPATVAQEPCFNEFRSSYDEVLGMLALSSPTGATPNLASYWVQQRNWDNISTIDSKSYASALFVDMAQVNSPFAANAEDNFFVNMSYSVQKKSLVNKTFATRLSNR</sequence>
<protein>
    <submittedName>
        <fullName evidence="1">Major capsid protein</fullName>
    </submittedName>
</protein>
<proteinExistence type="predicted"/>
<dbReference type="InterPro" id="IPR037002">
    <property type="entry name" value="Microviridae_protein_F_sf"/>
</dbReference>
<accession>A0A976N1A7</accession>
<dbReference type="Gene3D" id="2.60.169.10">
    <property type="entry name" value="Microviridae F protein"/>
    <property type="match status" value="2"/>
</dbReference>
<reference evidence="1" key="1">
    <citation type="submission" date="2022-02" db="EMBL/GenBank/DDBJ databases">
        <title>Towards deciphering the DNA virus diversity associated with rodent species in the families Cricetidae and Heteromyidae.</title>
        <authorList>
            <person name="Lund M."/>
            <person name="Larsen B.B."/>
            <person name="Gryseels S."/>
            <person name="Kraberger S."/>
            <person name="Rowsey D.M."/>
            <person name="Steger L."/>
            <person name="Yule K.M."/>
            <person name="Upham N.S."/>
            <person name="Worobey M."/>
            <person name="Van Doorslaer K."/>
            <person name="Varsani A."/>
        </authorList>
    </citation>
    <scope>NUCLEOTIDE SEQUENCE</scope>
    <source>
        <strain evidence="1">UA08Rod_4820</strain>
    </source>
</reference>
<dbReference type="GO" id="GO:0005198">
    <property type="term" value="F:structural molecule activity"/>
    <property type="evidence" value="ECO:0007669"/>
    <property type="project" value="InterPro"/>
</dbReference>